<dbReference type="RefSeq" id="WP_076705079.1">
    <property type="nucleotide sequence ID" value="NZ_CP015093.1"/>
</dbReference>
<keyword evidence="1" id="KW-0732">Signal</keyword>
<evidence type="ECO:0000313" key="3">
    <source>
        <dbReference type="Proteomes" id="UP000187059"/>
    </source>
</evidence>
<sequence length="121" mass="12922" precursor="true">MTNVTNRSKINRVLLLGCATLMLSLAACGKYSKANRFEYGGMVFPGSAKAVRGDRKSFVATAGPASASLDGAVAAARYQGIKYCIDYLGTSDIDWQVGPDTPPEQLMIESDKVTFRGSCTE</sequence>
<dbReference type="KEGG" id="paby:Ga0080574_TMP4559"/>
<dbReference type="EMBL" id="CP015093">
    <property type="protein sequence ID" value="APZ54893.1"/>
    <property type="molecule type" value="Genomic_DNA"/>
</dbReference>
<feature type="chain" id="PRO_5012117098" description="DUF4156 domain-containing protein" evidence="1">
    <location>
        <begin position="27"/>
        <end position="121"/>
    </location>
</feature>
<dbReference type="STRING" id="1250539.Ga0080574_TMP4559"/>
<keyword evidence="3" id="KW-1185">Reference proteome</keyword>
<evidence type="ECO:0000313" key="2">
    <source>
        <dbReference type="EMBL" id="APZ54893.1"/>
    </source>
</evidence>
<evidence type="ECO:0000256" key="1">
    <source>
        <dbReference type="SAM" id="SignalP"/>
    </source>
</evidence>
<accession>A0A1P8UZS3</accession>
<proteinExistence type="predicted"/>
<organism evidence="2 3">
    <name type="scientific">Salipiger abyssi</name>
    <dbReference type="NCBI Taxonomy" id="1250539"/>
    <lineage>
        <taxon>Bacteria</taxon>
        <taxon>Pseudomonadati</taxon>
        <taxon>Pseudomonadota</taxon>
        <taxon>Alphaproteobacteria</taxon>
        <taxon>Rhodobacterales</taxon>
        <taxon>Roseobacteraceae</taxon>
        <taxon>Salipiger</taxon>
    </lineage>
</organism>
<protein>
    <recommendedName>
        <fullName evidence="4">DUF4156 domain-containing protein</fullName>
    </recommendedName>
</protein>
<feature type="signal peptide" evidence="1">
    <location>
        <begin position="1"/>
        <end position="26"/>
    </location>
</feature>
<dbReference type="AlphaFoldDB" id="A0A1P8UZS3"/>
<dbReference type="PROSITE" id="PS51257">
    <property type="entry name" value="PROKAR_LIPOPROTEIN"/>
    <property type="match status" value="1"/>
</dbReference>
<evidence type="ECO:0008006" key="4">
    <source>
        <dbReference type="Google" id="ProtNLM"/>
    </source>
</evidence>
<reference evidence="2 3" key="1">
    <citation type="submission" date="2016-04" db="EMBL/GenBank/DDBJ databases">
        <title>Deep-sea bacteria in the southern Pacific.</title>
        <authorList>
            <person name="Tang K."/>
        </authorList>
    </citation>
    <scope>NUCLEOTIDE SEQUENCE [LARGE SCALE GENOMIC DNA]</scope>
    <source>
        <strain evidence="2 3">JLT2014</strain>
    </source>
</reference>
<name>A0A1P8UZS3_9RHOB</name>
<dbReference type="Proteomes" id="UP000187059">
    <property type="component" value="Chromosome"/>
</dbReference>
<gene>
    <name evidence="2" type="ORF">Ga0080574_TMP4559</name>
</gene>